<proteinExistence type="predicted"/>
<evidence type="ECO:0000313" key="2">
    <source>
        <dbReference type="Proteomes" id="UP000823775"/>
    </source>
</evidence>
<keyword evidence="2" id="KW-1185">Reference proteome</keyword>
<sequence>MVLVSHLTFPNDRWGNILLKGVVRCQNKGKAPTDVDIPQEVDVEETKRISQLRFWLEGMEAYYLSFKKKQPIMAEARFDVDSFKDDFLNIQNQFHIQDWEPFTIPLDPYFSKLV</sequence>
<comment type="caution">
    <text evidence="1">The sequence shown here is derived from an EMBL/GenBank/DDBJ whole genome shotgun (WGS) entry which is preliminary data.</text>
</comment>
<organism evidence="1 2">
    <name type="scientific">Datura stramonium</name>
    <name type="common">Jimsonweed</name>
    <name type="synonym">Common thornapple</name>
    <dbReference type="NCBI Taxonomy" id="4076"/>
    <lineage>
        <taxon>Eukaryota</taxon>
        <taxon>Viridiplantae</taxon>
        <taxon>Streptophyta</taxon>
        <taxon>Embryophyta</taxon>
        <taxon>Tracheophyta</taxon>
        <taxon>Spermatophyta</taxon>
        <taxon>Magnoliopsida</taxon>
        <taxon>eudicotyledons</taxon>
        <taxon>Gunneridae</taxon>
        <taxon>Pentapetalae</taxon>
        <taxon>asterids</taxon>
        <taxon>lamiids</taxon>
        <taxon>Solanales</taxon>
        <taxon>Solanaceae</taxon>
        <taxon>Solanoideae</taxon>
        <taxon>Datureae</taxon>
        <taxon>Datura</taxon>
    </lineage>
</organism>
<dbReference type="EMBL" id="JACEIK010001893">
    <property type="protein sequence ID" value="MCD7472938.1"/>
    <property type="molecule type" value="Genomic_DNA"/>
</dbReference>
<gene>
    <name evidence="1" type="ORF">HAX54_014374</name>
</gene>
<name>A0ABS8TQ40_DATST</name>
<dbReference type="Proteomes" id="UP000823775">
    <property type="component" value="Unassembled WGS sequence"/>
</dbReference>
<protein>
    <submittedName>
        <fullName evidence="1">Uncharacterized protein</fullName>
    </submittedName>
</protein>
<accession>A0ABS8TQ40</accession>
<reference evidence="1 2" key="1">
    <citation type="journal article" date="2021" name="BMC Genomics">
        <title>Datura genome reveals duplications of psychoactive alkaloid biosynthetic genes and high mutation rate following tissue culture.</title>
        <authorList>
            <person name="Rajewski A."/>
            <person name="Carter-House D."/>
            <person name="Stajich J."/>
            <person name="Litt A."/>
        </authorList>
    </citation>
    <scope>NUCLEOTIDE SEQUENCE [LARGE SCALE GENOMIC DNA]</scope>
    <source>
        <strain evidence="1">AR-01</strain>
    </source>
</reference>
<evidence type="ECO:0000313" key="1">
    <source>
        <dbReference type="EMBL" id="MCD7472938.1"/>
    </source>
</evidence>